<feature type="transmembrane region" description="Helical" evidence="6">
    <location>
        <begin position="123"/>
        <end position="143"/>
    </location>
</feature>
<feature type="transmembrane region" description="Helical" evidence="6">
    <location>
        <begin position="69"/>
        <end position="89"/>
    </location>
</feature>
<feature type="transmembrane region" description="Helical" evidence="6">
    <location>
        <begin position="180"/>
        <end position="198"/>
    </location>
</feature>
<proteinExistence type="inferred from homology"/>
<dbReference type="InterPro" id="IPR006214">
    <property type="entry name" value="Bax_inhibitor_1-related"/>
</dbReference>
<dbReference type="Proteomes" id="UP000199226">
    <property type="component" value="Unassembled WGS sequence"/>
</dbReference>
<dbReference type="PANTHER" id="PTHR23291">
    <property type="entry name" value="BAX INHIBITOR-RELATED"/>
    <property type="match status" value="1"/>
</dbReference>
<gene>
    <name evidence="7" type="ORF">SAMN05421813_103143</name>
</gene>
<comment type="similarity">
    <text evidence="2 6">Belongs to the BI1 family.</text>
</comment>
<keyword evidence="5 6" id="KW-0472">Membrane</keyword>
<comment type="subcellular location">
    <subcellularLocation>
        <location evidence="1">Membrane</location>
        <topology evidence="1">Multi-pass membrane protein</topology>
    </subcellularLocation>
</comment>
<feature type="transmembrane region" description="Helical" evidence="6">
    <location>
        <begin position="155"/>
        <end position="174"/>
    </location>
</feature>
<evidence type="ECO:0000313" key="8">
    <source>
        <dbReference type="Proteomes" id="UP000199226"/>
    </source>
</evidence>
<reference evidence="8" key="1">
    <citation type="submission" date="2016-10" db="EMBL/GenBank/DDBJ databases">
        <authorList>
            <person name="Varghese N."/>
            <person name="Submissions S."/>
        </authorList>
    </citation>
    <scope>NUCLEOTIDE SEQUENCE [LARGE SCALE GENOMIC DNA]</scope>
    <source>
        <strain evidence="8">DSM 24536</strain>
    </source>
</reference>
<evidence type="ECO:0000256" key="4">
    <source>
        <dbReference type="ARBA" id="ARBA00022989"/>
    </source>
</evidence>
<sequence>MSQRETVYQYSNEPIIQREGGITSRNFLPNVFLWMFIALALSAGFAWSFSSDQALLSMLIDTTTGGRTTLGTIAMFAPLAFVLVMSFGMNRLSFPALALIFVLYSAATGISLSYILLVYTSSSVLGCFISASLLFAVMAVAGYTTEQDLTKFGPILMMALVGIIIASVVNFFLGSSQLDYIISFIGVALFVGLTAYDMQRLKRIAAGIEYGDASANKMVIMGALTLYLDFINLFIMLLRLFGGKK</sequence>
<dbReference type="GO" id="GO:0005886">
    <property type="term" value="C:plasma membrane"/>
    <property type="evidence" value="ECO:0007669"/>
    <property type="project" value="TreeGrafter"/>
</dbReference>
<dbReference type="RefSeq" id="WP_090699936.1">
    <property type="nucleotide sequence ID" value="NZ_FNHH01000003.1"/>
</dbReference>
<keyword evidence="8" id="KW-1185">Reference proteome</keyword>
<keyword evidence="4 6" id="KW-1133">Transmembrane helix</keyword>
<dbReference type="OrthoDB" id="9793828at2"/>
<dbReference type="EMBL" id="FNHH01000003">
    <property type="protein sequence ID" value="SDL88803.1"/>
    <property type="molecule type" value="Genomic_DNA"/>
</dbReference>
<dbReference type="CDD" id="cd10432">
    <property type="entry name" value="BI-1-like_bacterial"/>
    <property type="match status" value="1"/>
</dbReference>
<dbReference type="Pfam" id="PF01027">
    <property type="entry name" value="Bax1-I"/>
    <property type="match status" value="1"/>
</dbReference>
<evidence type="ECO:0000256" key="5">
    <source>
        <dbReference type="ARBA" id="ARBA00023136"/>
    </source>
</evidence>
<evidence type="ECO:0000256" key="1">
    <source>
        <dbReference type="ARBA" id="ARBA00004141"/>
    </source>
</evidence>
<keyword evidence="3 6" id="KW-0812">Transmembrane</keyword>
<organism evidence="7 8">
    <name type="scientific">Daejeonella rubra</name>
    <dbReference type="NCBI Taxonomy" id="990371"/>
    <lineage>
        <taxon>Bacteria</taxon>
        <taxon>Pseudomonadati</taxon>
        <taxon>Bacteroidota</taxon>
        <taxon>Sphingobacteriia</taxon>
        <taxon>Sphingobacteriales</taxon>
        <taxon>Sphingobacteriaceae</taxon>
        <taxon>Daejeonella</taxon>
    </lineage>
</organism>
<evidence type="ECO:0000256" key="3">
    <source>
        <dbReference type="ARBA" id="ARBA00022692"/>
    </source>
</evidence>
<feature type="transmembrane region" description="Helical" evidence="6">
    <location>
        <begin position="27"/>
        <end position="49"/>
    </location>
</feature>
<accession>A0A1G9NR81</accession>
<protein>
    <recommendedName>
        <fullName evidence="9">Modulator of FtsH protease</fullName>
    </recommendedName>
</protein>
<evidence type="ECO:0000313" key="7">
    <source>
        <dbReference type="EMBL" id="SDL88803.1"/>
    </source>
</evidence>
<feature type="transmembrane region" description="Helical" evidence="6">
    <location>
        <begin position="96"/>
        <end position="117"/>
    </location>
</feature>
<name>A0A1G9NR81_9SPHI</name>
<feature type="transmembrane region" description="Helical" evidence="6">
    <location>
        <begin position="219"/>
        <end position="241"/>
    </location>
</feature>
<dbReference type="PANTHER" id="PTHR23291:SF50">
    <property type="entry name" value="PROTEIN LIFEGUARD 4"/>
    <property type="match status" value="1"/>
</dbReference>
<evidence type="ECO:0000256" key="6">
    <source>
        <dbReference type="RuleBase" id="RU004379"/>
    </source>
</evidence>
<evidence type="ECO:0000256" key="2">
    <source>
        <dbReference type="ARBA" id="ARBA00010350"/>
    </source>
</evidence>
<evidence type="ECO:0008006" key="9">
    <source>
        <dbReference type="Google" id="ProtNLM"/>
    </source>
</evidence>
<dbReference type="STRING" id="990371.SAMN05421813_103143"/>
<dbReference type="AlphaFoldDB" id="A0A1G9NR81"/>